<gene>
    <name evidence="2" type="ORF">PF021_01275</name>
</gene>
<keyword evidence="3" id="KW-1185">Reference proteome</keyword>
<dbReference type="RefSeq" id="WP_271020595.1">
    <property type="nucleotide sequence ID" value="NZ_JAQHXR010000001.1"/>
</dbReference>
<dbReference type="Proteomes" id="UP001210261">
    <property type="component" value="Unassembled WGS sequence"/>
</dbReference>
<feature type="transmembrane region" description="Helical" evidence="1">
    <location>
        <begin position="142"/>
        <end position="162"/>
    </location>
</feature>
<evidence type="ECO:0000313" key="2">
    <source>
        <dbReference type="EMBL" id="MDA3968302.1"/>
    </source>
</evidence>
<protein>
    <submittedName>
        <fullName evidence="2">Uncharacterized protein</fullName>
    </submittedName>
</protein>
<reference evidence="2 3" key="1">
    <citation type="submission" date="2023-01" db="EMBL/GenBank/DDBJ databases">
        <title>Description of Helicobacter ibis sp. nov. isolated from faecal droppings of black-faced ibis (Theristicus melanopis).</title>
        <authorList>
            <person name="Lopez-Cantillo M."/>
            <person name="Vidal-Veuthey B."/>
            <person name="Mella A."/>
            <person name="De La Haba R."/>
            <person name="Collado L."/>
        </authorList>
    </citation>
    <scope>NUCLEOTIDE SEQUENCE [LARGE SCALE GENOMIC DNA]</scope>
    <source>
        <strain evidence="2 3">A82</strain>
    </source>
</reference>
<proteinExistence type="predicted"/>
<comment type="caution">
    <text evidence="2">The sequence shown here is derived from an EMBL/GenBank/DDBJ whole genome shotgun (WGS) entry which is preliminary data.</text>
</comment>
<dbReference type="EMBL" id="JAQHXR010000001">
    <property type="protein sequence ID" value="MDA3968302.1"/>
    <property type="molecule type" value="Genomic_DNA"/>
</dbReference>
<evidence type="ECO:0000313" key="3">
    <source>
        <dbReference type="Proteomes" id="UP001210261"/>
    </source>
</evidence>
<sequence length="167" mass="20025">MGSIASYWQFRISNAKCYGYSRFSGGGGNYAYIALYNKTEASLWWLKKKEYYNRTNIFMKFLLVSAYTLFLTFEDLRKGRGLNMYDRNRGMYKVTDIIDWLGGLPYEPMFNDDVIKFWEKNGFKCINNNKTMYYKPIYPKGFWYRMFVYLKVVGLGCNEFLFKKEKQ</sequence>
<keyword evidence="1" id="KW-0812">Transmembrane</keyword>
<accession>A0ABT4VC67</accession>
<keyword evidence="1" id="KW-0472">Membrane</keyword>
<name>A0ABT4VC67_9HELI</name>
<keyword evidence="1" id="KW-1133">Transmembrane helix</keyword>
<feature type="transmembrane region" description="Helical" evidence="1">
    <location>
        <begin position="57"/>
        <end position="73"/>
    </location>
</feature>
<evidence type="ECO:0000256" key="1">
    <source>
        <dbReference type="SAM" id="Phobius"/>
    </source>
</evidence>
<organism evidence="2 3">
    <name type="scientific">Helicobacter ibis</name>
    <dbReference type="NCBI Taxonomy" id="2962633"/>
    <lineage>
        <taxon>Bacteria</taxon>
        <taxon>Pseudomonadati</taxon>
        <taxon>Campylobacterota</taxon>
        <taxon>Epsilonproteobacteria</taxon>
        <taxon>Campylobacterales</taxon>
        <taxon>Helicobacteraceae</taxon>
        <taxon>Helicobacter</taxon>
    </lineage>
</organism>